<sequence length="158" mass="18053">MEDGRKFPLRHEPAWCFDCDFLTSAEKLLTEREQLGQMVRMTLGTLSDSQIEAIVSDPTKLERVLRARSSQDNFQISIREWDVLELEMIRTRRSLARCLTCGGTKLLRTFSPPTSKTIDFDIGDGRWVKLGWSGIAEDSVARQPMYSLEGLRISRPGE</sequence>
<evidence type="ECO:0000313" key="2">
    <source>
        <dbReference type="Proteomes" id="UP000240009"/>
    </source>
</evidence>
<dbReference type="Proteomes" id="UP000240009">
    <property type="component" value="Unassembled WGS sequence"/>
</dbReference>
<dbReference type="EMBL" id="PUIA01000017">
    <property type="protein sequence ID" value="PQO37038.1"/>
    <property type="molecule type" value="Genomic_DNA"/>
</dbReference>
<organism evidence="1 2">
    <name type="scientific">Blastopirellula marina</name>
    <dbReference type="NCBI Taxonomy" id="124"/>
    <lineage>
        <taxon>Bacteria</taxon>
        <taxon>Pseudomonadati</taxon>
        <taxon>Planctomycetota</taxon>
        <taxon>Planctomycetia</taxon>
        <taxon>Pirellulales</taxon>
        <taxon>Pirellulaceae</taxon>
        <taxon>Blastopirellula</taxon>
    </lineage>
</organism>
<dbReference type="AlphaFoldDB" id="A0A2S8FXY9"/>
<gene>
    <name evidence="1" type="ORF">C5Y96_07725</name>
</gene>
<reference evidence="1 2" key="1">
    <citation type="submission" date="2018-02" db="EMBL/GenBank/DDBJ databases">
        <title>Comparative genomes isolates from brazilian mangrove.</title>
        <authorList>
            <person name="Araujo J.E."/>
            <person name="Taketani R.G."/>
            <person name="Silva M.C.P."/>
            <person name="Loureco M.V."/>
            <person name="Andreote F.D."/>
        </authorList>
    </citation>
    <scope>NUCLEOTIDE SEQUENCE [LARGE SCALE GENOMIC DNA]</scope>
    <source>
        <strain evidence="1 2">HEX-2 MGV</strain>
    </source>
</reference>
<proteinExistence type="predicted"/>
<name>A0A2S8FXY9_9BACT</name>
<comment type="caution">
    <text evidence="1">The sequence shown here is derived from an EMBL/GenBank/DDBJ whole genome shotgun (WGS) entry which is preliminary data.</text>
</comment>
<accession>A0A2S8FXY9</accession>
<evidence type="ECO:0000313" key="1">
    <source>
        <dbReference type="EMBL" id="PQO37038.1"/>
    </source>
</evidence>
<protein>
    <submittedName>
        <fullName evidence="1">Uncharacterized protein</fullName>
    </submittedName>
</protein>